<dbReference type="Proteomes" id="UP000826661">
    <property type="component" value="Chromosome II"/>
</dbReference>
<protein>
    <submittedName>
        <fullName evidence="2">Uncharacterized protein</fullName>
    </submittedName>
</protein>
<evidence type="ECO:0000313" key="3">
    <source>
        <dbReference type="Proteomes" id="UP000826661"/>
    </source>
</evidence>
<feature type="transmembrane region" description="Helical" evidence="1">
    <location>
        <begin position="134"/>
        <end position="155"/>
    </location>
</feature>
<keyword evidence="3" id="KW-1185">Reference proteome</keyword>
<reference evidence="2 3" key="1">
    <citation type="journal article" date="2021" name="BMC Genomics">
        <title>Telomere-to-telomere genome assembly of asparaginase-producing Trichoderma simmonsii.</title>
        <authorList>
            <person name="Chung D."/>
            <person name="Kwon Y.M."/>
            <person name="Yang Y."/>
        </authorList>
    </citation>
    <scope>NUCLEOTIDE SEQUENCE [LARGE SCALE GENOMIC DNA]</scope>
    <source>
        <strain evidence="2 3">GH-Sj1</strain>
    </source>
</reference>
<name>A0A8G0PCY1_9HYPO</name>
<organism evidence="2 3">
    <name type="scientific">Trichoderma simmonsii</name>
    <dbReference type="NCBI Taxonomy" id="1491479"/>
    <lineage>
        <taxon>Eukaryota</taxon>
        <taxon>Fungi</taxon>
        <taxon>Dikarya</taxon>
        <taxon>Ascomycota</taxon>
        <taxon>Pezizomycotina</taxon>
        <taxon>Sordariomycetes</taxon>
        <taxon>Hypocreomycetidae</taxon>
        <taxon>Hypocreales</taxon>
        <taxon>Hypocreaceae</taxon>
        <taxon>Trichoderma</taxon>
    </lineage>
</organism>
<evidence type="ECO:0000313" key="2">
    <source>
        <dbReference type="EMBL" id="QYS96646.1"/>
    </source>
</evidence>
<proteinExistence type="predicted"/>
<sequence length="168" mass="18551">MLLRGSDAGMASHRLRPRYVDSQQKMGLNFPLHPLLTIPCNHFFQYSHRFCPTTPLPESFVTHTRPLVQGVGSFGSAQMGLARRLRGKGLTMQGTSIGTGTLIDKSTYRIEKCHNWASISLALAPGALKFQKKVMWALGLAISLPSSLALIVWLLNWGLFSGLNYVIP</sequence>
<keyword evidence="1" id="KW-0812">Transmembrane</keyword>
<evidence type="ECO:0000256" key="1">
    <source>
        <dbReference type="SAM" id="Phobius"/>
    </source>
</evidence>
<keyword evidence="1" id="KW-0472">Membrane</keyword>
<keyword evidence="1" id="KW-1133">Transmembrane helix</keyword>
<gene>
    <name evidence="2" type="ORF">H0G86_003885</name>
</gene>
<accession>A0A8G0PCY1</accession>
<dbReference type="EMBL" id="CP075865">
    <property type="protein sequence ID" value="QYS96646.1"/>
    <property type="molecule type" value="Genomic_DNA"/>
</dbReference>
<dbReference type="AlphaFoldDB" id="A0A8G0PCY1"/>